<dbReference type="Proteomes" id="UP000676409">
    <property type="component" value="Chromosome"/>
</dbReference>
<name>A0A975G3A1_9CAUL</name>
<organism evidence="1 2">
    <name type="scientific">Phenylobacterium montanum</name>
    <dbReference type="NCBI Taxonomy" id="2823693"/>
    <lineage>
        <taxon>Bacteria</taxon>
        <taxon>Pseudomonadati</taxon>
        <taxon>Pseudomonadota</taxon>
        <taxon>Alphaproteobacteria</taxon>
        <taxon>Caulobacterales</taxon>
        <taxon>Caulobacteraceae</taxon>
        <taxon>Phenylobacterium</taxon>
    </lineage>
</organism>
<protein>
    <submittedName>
        <fullName evidence="1">DUF3052 domain-containing protein</fullName>
    </submittedName>
</protein>
<proteinExistence type="predicted"/>
<dbReference type="KEGG" id="caul:KCG34_07750"/>
<dbReference type="EMBL" id="CP073078">
    <property type="protein sequence ID" value="QUD89754.1"/>
    <property type="molecule type" value="Genomic_DNA"/>
</dbReference>
<reference evidence="1" key="1">
    <citation type="submission" date="2021-04" db="EMBL/GenBank/DDBJ databases">
        <title>The complete genome sequence of Caulobacter sp. S6.</title>
        <authorList>
            <person name="Tang Y."/>
            <person name="Ouyang W."/>
            <person name="Liu Q."/>
            <person name="Huang B."/>
            <person name="Guo Z."/>
            <person name="Lei P."/>
        </authorList>
    </citation>
    <scope>NUCLEOTIDE SEQUENCE</scope>
    <source>
        <strain evidence="1">S6</strain>
    </source>
</reference>
<evidence type="ECO:0000313" key="1">
    <source>
        <dbReference type="EMBL" id="QUD89754.1"/>
    </source>
</evidence>
<sequence>MGKESQVRAVLAGGSDEGRLQYEPPKLIFRGRERLVFTGEALAGVKAEAADLVLADGSRFTLGEKAAVSWAEAIARPKGRLDKLGVKPGLKVGLDNLDDPGFLAELDAAGIAVASERSGLDLLFYGADSAEDLARAPSLIPALADRGALWVISLKGKPARIKDLDVFAALRPLGLADTKVCAFSEARTALRFVRRR</sequence>
<evidence type="ECO:0000313" key="2">
    <source>
        <dbReference type="Proteomes" id="UP000676409"/>
    </source>
</evidence>
<gene>
    <name evidence="1" type="ORF">KCG34_07750</name>
</gene>
<accession>A0A975G3A1</accession>
<keyword evidence="2" id="KW-1185">Reference proteome</keyword>
<dbReference type="RefSeq" id="WP_211939806.1">
    <property type="nucleotide sequence ID" value="NZ_CP073078.1"/>
</dbReference>
<dbReference type="AlphaFoldDB" id="A0A975G3A1"/>